<dbReference type="Gene3D" id="2.60.40.10">
    <property type="entry name" value="Immunoglobulins"/>
    <property type="match status" value="5"/>
</dbReference>
<proteinExistence type="predicted"/>
<dbReference type="PANTHER" id="PTHR10075:SF103">
    <property type="entry name" value="ROUNDABOUT HOMOLOG 4"/>
    <property type="match status" value="1"/>
</dbReference>
<keyword evidence="4" id="KW-0677">Repeat</keyword>
<dbReference type="FunFam" id="2.60.40.10:FF:000032">
    <property type="entry name" value="palladin isoform X1"/>
    <property type="match status" value="1"/>
</dbReference>
<dbReference type="CDD" id="cd00096">
    <property type="entry name" value="Ig"/>
    <property type="match status" value="1"/>
</dbReference>
<dbReference type="Pfam" id="PF00041">
    <property type="entry name" value="fn3"/>
    <property type="match status" value="1"/>
</dbReference>
<evidence type="ECO:0008006" key="15">
    <source>
        <dbReference type="Google" id="ProtNLM"/>
    </source>
</evidence>
<dbReference type="SMART" id="SM00409">
    <property type="entry name" value="IG"/>
    <property type="match status" value="4"/>
</dbReference>
<feature type="domain" description="Ig-like" evidence="11">
    <location>
        <begin position="13"/>
        <end position="99"/>
    </location>
</feature>
<dbReference type="CDD" id="cd00063">
    <property type="entry name" value="FN3"/>
    <property type="match status" value="1"/>
</dbReference>
<dbReference type="InterPro" id="IPR003961">
    <property type="entry name" value="FN3_dom"/>
</dbReference>
<dbReference type="GO" id="GO:0007156">
    <property type="term" value="P:homophilic cell adhesion via plasma membrane adhesion molecules"/>
    <property type="evidence" value="ECO:0007669"/>
    <property type="project" value="TreeGrafter"/>
</dbReference>
<reference evidence="13 14" key="1">
    <citation type="submission" date="2020-10" db="EMBL/GenBank/DDBJ databases">
        <title>Pygocentrus nattereri (red-bellied piranha) genome, fPygNat1, primary haplotype.</title>
        <authorList>
            <person name="Myers G."/>
            <person name="Meyer A."/>
            <person name="Karagic N."/>
            <person name="Pippel M."/>
            <person name="Winkler S."/>
            <person name="Tracey A."/>
            <person name="Wood J."/>
            <person name="Formenti G."/>
            <person name="Howe K."/>
            <person name="Fedrigo O."/>
            <person name="Jarvis E.D."/>
        </authorList>
    </citation>
    <scope>NUCLEOTIDE SEQUENCE [LARGE SCALE GENOMIC DNA]</scope>
</reference>
<protein>
    <recommendedName>
        <fullName evidence="15">Neural cell adhesion molecule 3</fullName>
    </recommendedName>
</protein>
<keyword evidence="7" id="KW-0472">Membrane</keyword>
<accession>A0A3B4EN65</accession>
<keyword evidence="14" id="KW-1185">Reference proteome</keyword>
<dbReference type="GO" id="GO:0070593">
    <property type="term" value="P:dendrite self-avoidance"/>
    <property type="evidence" value="ECO:0007669"/>
    <property type="project" value="TreeGrafter"/>
</dbReference>
<keyword evidence="8" id="KW-1015">Disulfide bond</keyword>
<feature type="domain" description="Ig-like" evidence="11">
    <location>
        <begin position="118"/>
        <end position="192"/>
    </location>
</feature>
<dbReference type="InterPro" id="IPR036116">
    <property type="entry name" value="FN3_sf"/>
</dbReference>
<dbReference type="AlphaFoldDB" id="A0A3B4EN65"/>
<evidence type="ECO:0000256" key="6">
    <source>
        <dbReference type="ARBA" id="ARBA00022989"/>
    </source>
</evidence>
<keyword evidence="3" id="KW-0732">Signal</keyword>
<dbReference type="Pfam" id="PF07679">
    <property type="entry name" value="I-set"/>
    <property type="match status" value="1"/>
</dbReference>
<evidence type="ECO:0000256" key="3">
    <source>
        <dbReference type="ARBA" id="ARBA00022729"/>
    </source>
</evidence>
<keyword evidence="2" id="KW-0812">Transmembrane</keyword>
<dbReference type="GO" id="GO:0098632">
    <property type="term" value="F:cell-cell adhesion mediator activity"/>
    <property type="evidence" value="ECO:0007669"/>
    <property type="project" value="TreeGrafter"/>
</dbReference>
<dbReference type="InterPro" id="IPR013098">
    <property type="entry name" value="Ig_I-set"/>
</dbReference>
<feature type="domain" description="Ig-like" evidence="11">
    <location>
        <begin position="199"/>
        <end position="287"/>
    </location>
</feature>
<dbReference type="InterPro" id="IPR013783">
    <property type="entry name" value="Ig-like_fold"/>
</dbReference>
<dbReference type="GO" id="GO:0030424">
    <property type="term" value="C:axon"/>
    <property type="evidence" value="ECO:0007669"/>
    <property type="project" value="TreeGrafter"/>
</dbReference>
<evidence type="ECO:0000256" key="7">
    <source>
        <dbReference type="ARBA" id="ARBA00023136"/>
    </source>
</evidence>
<dbReference type="PRINTS" id="PR01838">
    <property type="entry name" value="NCAMFAMILY"/>
</dbReference>
<dbReference type="InterPro" id="IPR003598">
    <property type="entry name" value="Ig_sub2"/>
</dbReference>
<dbReference type="Pfam" id="PF13927">
    <property type="entry name" value="Ig_3"/>
    <property type="match status" value="3"/>
</dbReference>
<comment type="subcellular location">
    <subcellularLocation>
        <location evidence="1">Membrane</location>
        <topology evidence="1">Single-pass membrane protein</topology>
    </subcellularLocation>
</comment>
<reference evidence="13" key="2">
    <citation type="submission" date="2025-08" db="UniProtKB">
        <authorList>
            <consortium name="Ensembl"/>
        </authorList>
    </citation>
    <scope>IDENTIFICATION</scope>
</reference>
<organism evidence="13 14">
    <name type="scientific">Pygocentrus nattereri</name>
    <name type="common">Red-bellied piranha</name>
    <dbReference type="NCBI Taxonomy" id="42514"/>
    <lineage>
        <taxon>Eukaryota</taxon>
        <taxon>Metazoa</taxon>
        <taxon>Chordata</taxon>
        <taxon>Craniata</taxon>
        <taxon>Vertebrata</taxon>
        <taxon>Euteleostomi</taxon>
        <taxon>Actinopterygii</taxon>
        <taxon>Neopterygii</taxon>
        <taxon>Teleostei</taxon>
        <taxon>Ostariophysi</taxon>
        <taxon>Characiformes</taxon>
        <taxon>Characoidei</taxon>
        <taxon>Pygocentrus</taxon>
    </lineage>
</organism>
<dbReference type="SMART" id="SM00408">
    <property type="entry name" value="IGc2"/>
    <property type="match status" value="4"/>
</dbReference>
<keyword evidence="10" id="KW-0393">Immunoglobulin domain</keyword>
<name>A0A3B4EN65_PYGNA</name>
<dbReference type="GeneTree" id="ENSGT00940000166537"/>
<feature type="domain" description="Ig-like" evidence="11">
    <location>
        <begin position="290"/>
        <end position="370"/>
    </location>
</feature>
<keyword evidence="6" id="KW-1133">Transmembrane helix</keyword>
<dbReference type="GO" id="GO:0005886">
    <property type="term" value="C:plasma membrane"/>
    <property type="evidence" value="ECO:0007669"/>
    <property type="project" value="UniProtKB-ARBA"/>
</dbReference>
<dbReference type="SMART" id="SM00060">
    <property type="entry name" value="FN3"/>
    <property type="match status" value="1"/>
</dbReference>
<dbReference type="PROSITE" id="PS50835">
    <property type="entry name" value="IG_LIKE"/>
    <property type="match status" value="4"/>
</dbReference>
<evidence type="ECO:0000259" key="11">
    <source>
        <dbReference type="PROSITE" id="PS50835"/>
    </source>
</evidence>
<dbReference type="InterPro" id="IPR009138">
    <property type="entry name" value="Neural_cell_adh"/>
</dbReference>
<keyword evidence="9" id="KW-0325">Glycoprotein</keyword>
<evidence type="ECO:0000256" key="10">
    <source>
        <dbReference type="ARBA" id="ARBA00023319"/>
    </source>
</evidence>
<dbReference type="Ensembl" id="ENSPNAT00000031450.2">
    <property type="protein sequence ID" value="ENSPNAP00000036616.2"/>
    <property type="gene ID" value="ENSPNAG00000027710.2"/>
</dbReference>
<feature type="domain" description="Fibronectin type-III" evidence="12">
    <location>
        <begin position="371"/>
        <end position="465"/>
    </location>
</feature>
<evidence type="ECO:0000256" key="8">
    <source>
        <dbReference type="ARBA" id="ARBA00023157"/>
    </source>
</evidence>
<dbReference type="SUPFAM" id="SSF48726">
    <property type="entry name" value="Immunoglobulin"/>
    <property type="match status" value="4"/>
</dbReference>
<evidence type="ECO:0000256" key="2">
    <source>
        <dbReference type="ARBA" id="ARBA00022692"/>
    </source>
</evidence>
<sequence length="469" mass="51721">MIIIKCSFLFADAKVNIITSDVDIKVGNEQLLLCKAGKEADINWQKDGEDIEEDRHVVEKVDETSSKLILKNVDLTDSGTYTCHCDYETHVDDSSIKIYVYEDLNFGETKTYHEFLVNQTVHVPCVVTGKPDVEINWYRDGHLVSNDGSGHLTVLPNRNLQITNIRKSDHGTFTCVANIKDRSAIKKELDISVVVNVPPTVMIRSEQTNVHAGPDINVTIICLVSGNPKPTIIWTPPSTSDSSRYIYNSDKSELIIPAVARSDFGEYVCTASNKLGEDSAAFILDVSERPSVILSQEEMAVQLGKSVSVSCNATGHPSPTIEWLNHEGKKIEGSDSELNIKNLKTTDGGVYSCKANNKAGSTTKDFKLITSPAVPVYFTVSPGPTSAYIDLHAPLVDGGSPISKFVIQWRKQPQDEWSQIAIPSSDPLVVTSLAPYTEYYVRFAAKNKHFIGGLSAEKKIRTQARRKCP</sequence>
<keyword evidence="5" id="KW-0130">Cell adhesion</keyword>
<evidence type="ECO:0000259" key="12">
    <source>
        <dbReference type="PROSITE" id="PS50853"/>
    </source>
</evidence>
<dbReference type="Proteomes" id="UP001501920">
    <property type="component" value="Chromosome 24"/>
</dbReference>
<dbReference type="GO" id="GO:0007411">
    <property type="term" value="P:axon guidance"/>
    <property type="evidence" value="ECO:0007669"/>
    <property type="project" value="TreeGrafter"/>
</dbReference>
<evidence type="ECO:0000256" key="1">
    <source>
        <dbReference type="ARBA" id="ARBA00004167"/>
    </source>
</evidence>
<dbReference type="SUPFAM" id="SSF49265">
    <property type="entry name" value="Fibronectin type III"/>
    <property type="match status" value="1"/>
</dbReference>
<reference evidence="13" key="3">
    <citation type="submission" date="2025-09" db="UniProtKB">
        <authorList>
            <consortium name="Ensembl"/>
        </authorList>
    </citation>
    <scope>IDENTIFICATION</scope>
</reference>
<dbReference type="InterPro" id="IPR003599">
    <property type="entry name" value="Ig_sub"/>
</dbReference>
<evidence type="ECO:0000256" key="5">
    <source>
        <dbReference type="ARBA" id="ARBA00022889"/>
    </source>
</evidence>
<evidence type="ECO:0000256" key="4">
    <source>
        <dbReference type="ARBA" id="ARBA00022737"/>
    </source>
</evidence>
<dbReference type="InterPro" id="IPR036179">
    <property type="entry name" value="Ig-like_dom_sf"/>
</dbReference>
<dbReference type="InterPro" id="IPR007110">
    <property type="entry name" value="Ig-like_dom"/>
</dbReference>
<evidence type="ECO:0000256" key="9">
    <source>
        <dbReference type="ARBA" id="ARBA00023180"/>
    </source>
</evidence>
<evidence type="ECO:0000313" key="14">
    <source>
        <dbReference type="Proteomes" id="UP001501920"/>
    </source>
</evidence>
<dbReference type="PANTHER" id="PTHR10075">
    <property type="entry name" value="BASIGIN RELATED"/>
    <property type="match status" value="1"/>
</dbReference>
<evidence type="ECO:0000313" key="13">
    <source>
        <dbReference type="Ensembl" id="ENSPNAP00000036616.2"/>
    </source>
</evidence>
<dbReference type="PROSITE" id="PS50853">
    <property type="entry name" value="FN3"/>
    <property type="match status" value="1"/>
</dbReference>